<keyword evidence="2" id="KW-1185">Reference proteome</keyword>
<protein>
    <submittedName>
        <fullName evidence="1">Uncharacterized protein</fullName>
    </submittedName>
</protein>
<accession>A0ABU5FB80</accession>
<evidence type="ECO:0000313" key="1">
    <source>
        <dbReference type="EMBL" id="MDY4299419.1"/>
    </source>
</evidence>
<dbReference type="RefSeq" id="WP_320746444.1">
    <property type="nucleotide sequence ID" value="NZ_JAXGGE010000001.1"/>
</dbReference>
<name>A0ABU5FB80_9PSED</name>
<dbReference type="Proteomes" id="UP001277967">
    <property type="component" value="Unassembled WGS sequence"/>
</dbReference>
<sequence>MMDTLVLDTLKSAQPGERITGLDNKQRLIDGIFQSFDTNKGVVTLKAIGGVELQIHDAKNIKSISNLTSNMTARSVETYSAPSIEKTTTITRKLP</sequence>
<reference evidence="1 2" key="1">
    <citation type="submission" date="2023-11" db="EMBL/GenBank/DDBJ databases">
        <title>Genome sequence of Pseudomonas salmasensis Strain SLU99.</title>
        <authorList>
            <person name="Ghadamgahi F."/>
            <person name="Kalyandurg P.B."/>
            <person name="Catara V."/>
            <person name="Vetukuri R."/>
            <person name="Ghosh S."/>
        </authorList>
    </citation>
    <scope>NUCLEOTIDE SEQUENCE [LARGE SCALE GENOMIC DNA]</scope>
    <source>
        <strain evidence="1 2">SLU99</strain>
    </source>
</reference>
<comment type="caution">
    <text evidence="1">The sequence shown here is derived from an EMBL/GenBank/DDBJ whole genome shotgun (WGS) entry which is preliminary data.</text>
</comment>
<dbReference type="EMBL" id="JAXGGE010000001">
    <property type="protein sequence ID" value="MDY4299419.1"/>
    <property type="molecule type" value="Genomic_DNA"/>
</dbReference>
<evidence type="ECO:0000313" key="2">
    <source>
        <dbReference type="Proteomes" id="UP001277967"/>
    </source>
</evidence>
<gene>
    <name evidence="1" type="ORF">SO486_05345</name>
</gene>
<proteinExistence type="predicted"/>
<organism evidence="1 2">
    <name type="scientific">Pseudomonas salmasensis</name>
    <dbReference type="NCBI Taxonomy" id="2745514"/>
    <lineage>
        <taxon>Bacteria</taxon>
        <taxon>Pseudomonadati</taxon>
        <taxon>Pseudomonadota</taxon>
        <taxon>Gammaproteobacteria</taxon>
        <taxon>Pseudomonadales</taxon>
        <taxon>Pseudomonadaceae</taxon>
        <taxon>Pseudomonas</taxon>
    </lineage>
</organism>